<feature type="signal peptide" evidence="3">
    <location>
        <begin position="1"/>
        <end position="18"/>
    </location>
</feature>
<keyword evidence="1" id="KW-0175">Coiled coil</keyword>
<gene>
    <name evidence="4" type="ORF">GCM10007049_14480</name>
</gene>
<feature type="transmembrane region" description="Helical" evidence="2">
    <location>
        <begin position="131"/>
        <end position="148"/>
    </location>
</feature>
<name>A0A918PV09_9BACT</name>
<dbReference type="Proteomes" id="UP000619457">
    <property type="component" value="Unassembled WGS sequence"/>
</dbReference>
<evidence type="ECO:0000313" key="4">
    <source>
        <dbReference type="EMBL" id="GGZ22761.1"/>
    </source>
</evidence>
<keyword evidence="5" id="KW-1185">Reference proteome</keyword>
<dbReference type="RefSeq" id="WP_018471990.1">
    <property type="nucleotide sequence ID" value="NZ_BMWX01000002.1"/>
</dbReference>
<reference evidence="4" key="1">
    <citation type="journal article" date="2014" name="Int. J. Syst. Evol. Microbiol.">
        <title>Complete genome sequence of Corynebacterium casei LMG S-19264T (=DSM 44701T), isolated from a smear-ripened cheese.</title>
        <authorList>
            <consortium name="US DOE Joint Genome Institute (JGI-PGF)"/>
            <person name="Walter F."/>
            <person name="Albersmeier A."/>
            <person name="Kalinowski J."/>
            <person name="Ruckert C."/>
        </authorList>
    </citation>
    <scope>NUCLEOTIDE SEQUENCE</scope>
    <source>
        <strain evidence="4">KCTC 12368</strain>
    </source>
</reference>
<keyword evidence="2" id="KW-1133">Transmembrane helix</keyword>
<accession>A0A918PV09</accession>
<feature type="chain" id="PRO_5037839013" description="Clp protease ClpB" evidence="3">
    <location>
        <begin position="19"/>
        <end position="154"/>
    </location>
</feature>
<evidence type="ECO:0000256" key="1">
    <source>
        <dbReference type="SAM" id="Coils"/>
    </source>
</evidence>
<proteinExistence type="predicted"/>
<comment type="caution">
    <text evidence="4">The sequence shown here is derived from an EMBL/GenBank/DDBJ whole genome shotgun (WGS) entry which is preliminary data.</text>
</comment>
<sequence>MKKLLLLCCLLFPLISSAQEKLQKLVKERQELHQQWKSSEAQKSGIFGNRTKKDMVETNEWMERIVLKDNQIMDELEMLKNIETTEIKYEKDDYKFIAQKQEQDIGKLKRALADKDIAIDAIAASKRTYEWSTLIFFLSTLGLGYMVYRSRQSA</sequence>
<evidence type="ECO:0008006" key="6">
    <source>
        <dbReference type="Google" id="ProtNLM"/>
    </source>
</evidence>
<dbReference type="EMBL" id="BMWX01000002">
    <property type="protein sequence ID" value="GGZ22761.1"/>
    <property type="molecule type" value="Genomic_DNA"/>
</dbReference>
<evidence type="ECO:0000256" key="3">
    <source>
        <dbReference type="SAM" id="SignalP"/>
    </source>
</evidence>
<evidence type="ECO:0000256" key="2">
    <source>
        <dbReference type="SAM" id="Phobius"/>
    </source>
</evidence>
<organism evidence="4 5">
    <name type="scientific">Echinicola pacifica</name>
    <dbReference type="NCBI Taxonomy" id="346377"/>
    <lineage>
        <taxon>Bacteria</taxon>
        <taxon>Pseudomonadati</taxon>
        <taxon>Bacteroidota</taxon>
        <taxon>Cytophagia</taxon>
        <taxon>Cytophagales</taxon>
        <taxon>Cyclobacteriaceae</taxon>
        <taxon>Echinicola</taxon>
    </lineage>
</organism>
<keyword evidence="3" id="KW-0732">Signal</keyword>
<keyword evidence="2" id="KW-0472">Membrane</keyword>
<evidence type="ECO:0000313" key="5">
    <source>
        <dbReference type="Proteomes" id="UP000619457"/>
    </source>
</evidence>
<reference evidence="4" key="2">
    <citation type="submission" date="2020-09" db="EMBL/GenBank/DDBJ databases">
        <authorList>
            <person name="Sun Q."/>
            <person name="Kim S."/>
        </authorList>
    </citation>
    <scope>NUCLEOTIDE SEQUENCE</scope>
    <source>
        <strain evidence="4">KCTC 12368</strain>
    </source>
</reference>
<dbReference type="AlphaFoldDB" id="A0A918PV09"/>
<feature type="coiled-coil region" evidence="1">
    <location>
        <begin position="15"/>
        <end position="42"/>
    </location>
</feature>
<protein>
    <recommendedName>
        <fullName evidence="6">Clp protease ClpB</fullName>
    </recommendedName>
</protein>
<keyword evidence="2" id="KW-0812">Transmembrane</keyword>